<evidence type="ECO:0000256" key="3">
    <source>
        <dbReference type="ARBA" id="ARBA00023163"/>
    </source>
</evidence>
<proteinExistence type="predicted"/>
<evidence type="ECO:0000259" key="5">
    <source>
        <dbReference type="PROSITE" id="PS50949"/>
    </source>
</evidence>
<dbReference type="InterPro" id="IPR011663">
    <property type="entry name" value="UTRA"/>
</dbReference>
<dbReference type="CDD" id="cd07377">
    <property type="entry name" value="WHTH_GntR"/>
    <property type="match status" value="1"/>
</dbReference>
<evidence type="ECO:0000256" key="1">
    <source>
        <dbReference type="ARBA" id="ARBA00023015"/>
    </source>
</evidence>
<gene>
    <name evidence="6" type="ORF">ACFSXZ_39065</name>
</gene>
<dbReference type="InterPro" id="IPR050679">
    <property type="entry name" value="Bact_HTH_transcr_reg"/>
</dbReference>
<dbReference type="InterPro" id="IPR036390">
    <property type="entry name" value="WH_DNA-bd_sf"/>
</dbReference>
<feature type="region of interest" description="Disordered" evidence="4">
    <location>
        <begin position="238"/>
        <end position="274"/>
    </location>
</feature>
<reference evidence="7" key="1">
    <citation type="journal article" date="2019" name="Int. J. Syst. Evol. Microbiol.">
        <title>The Global Catalogue of Microorganisms (GCM) 10K type strain sequencing project: providing services to taxonomists for standard genome sequencing and annotation.</title>
        <authorList>
            <consortium name="The Broad Institute Genomics Platform"/>
            <consortium name="The Broad Institute Genome Sequencing Center for Infectious Disease"/>
            <person name="Wu L."/>
            <person name="Ma J."/>
        </authorList>
    </citation>
    <scope>NUCLEOTIDE SEQUENCE [LARGE SCALE GENOMIC DNA]</scope>
    <source>
        <strain evidence="7">CGMCC 4.7645</strain>
    </source>
</reference>
<dbReference type="RefSeq" id="WP_378271380.1">
    <property type="nucleotide sequence ID" value="NZ_JBHUKR010000027.1"/>
</dbReference>
<sequence>MPASPPGPDPLLEGPTPKHVQLREILRRAVERELPPGSPIPSERELAARYRVSRLTVRSAIGKLVEEGLLSRARGKGTFTSIRRMDLPLYLMSFTGDMRRRGLKPTTEILWRGRENPPPNTVRALGLGEGEQAYRIVRLRRADGVPMALERGWYHPGQVPGLLDHDLTRSLYEHLAHHYDLRFDQARQTMWAEAADRETARLLGIRVGDPLLVFRRISSHRGRPVEDTTSAYRGDRYQLTTQLDPAGPMDARRARPGADVPRKPGVPTEQGGFP</sequence>
<name>A0ABW5G5E9_9PSEU</name>
<keyword evidence="3" id="KW-0804">Transcription</keyword>
<evidence type="ECO:0000256" key="2">
    <source>
        <dbReference type="ARBA" id="ARBA00023125"/>
    </source>
</evidence>
<dbReference type="InterPro" id="IPR036388">
    <property type="entry name" value="WH-like_DNA-bd_sf"/>
</dbReference>
<protein>
    <submittedName>
        <fullName evidence="6">GntR family transcriptional regulator</fullName>
    </submittedName>
</protein>
<dbReference type="SUPFAM" id="SSF46785">
    <property type="entry name" value="Winged helix' DNA-binding domain"/>
    <property type="match status" value="1"/>
</dbReference>
<dbReference type="PROSITE" id="PS50949">
    <property type="entry name" value="HTH_GNTR"/>
    <property type="match status" value="1"/>
</dbReference>
<dbReference type="Proteomes" id="UP001597417">
    <property type="component" value="Unassembled WGS sequence"/>
</dbReference>
<dbReference type="EMBL" id="JBHUKR010000027">
    <property type="protein sequence ID" value="MFD2422341.1"/>
    <property type="molecule type" value="Genomic_DNA"/>
</dbReference>
<evidence type="ECO:0000313" key="6">
    <source>
        <dbReference type="EMBL" id="MFD2422341.1"/>
    </source>
</evidence>
<dbReference type="SUPFAM" id="SSF64288">
    <property type="entry name" value="Chorismate lyase-like"/>
    <property type="match status" value="1"/>
</dbReference>
<dbReference type="SMART" id="SM00345">
    <property type="entry name" value="HTH_GNTR"/>
    <property type="match status" value="1"/>
</dbReference>
<evidence type="ECO:0000313" key="7">
    <source>
        <dbReference type="Proteomes" id="UP001597417"/>
    </source>
</evidence>
<keyword evidence="2" id="KW-0238">DNA-binding</keyword>
<dbReference type="InterPro" id="IPR000524">
    <property type="entry name" value="Tscrpt_reg_HTH_GntR"/>
</dbReference>
<dbReference type="Gene3D" id="3.40.1410.10">
    <property type="entry name" value="Chorismate lyase-like"/>
    <property type="match status" value="1"/>
</dbReference>
<dbReference type="PANTHER" id="PTHR44846:SF1">
    <property type="entry name" value="MANNOSYL-D-GLYCERATE TRANSPORT_METABOLISM SYSTEM REPRESSOR MNGR-RELATED"/>
    <property type="match status" value="1"/>
</dbReference>
<comment type="caution">
    <text evidence="6">The sequence shown here is derived from an EMBL/GenBank/DDBJ whole genome shotgun (WGS) entry which is preliminary data.</text>
</comment>
<dbReference type="Pfam" id="PF07702">
    <property type="entry name" value="UTRA"/>
    <property type="match status" value="1"/>
</dbReference>
<keyword evidence="7" id="KW-1185">Reference proteome</keyword>
<keyword evidence="1" id="KW-0805">Transcription regulation</keyword>
<dbReference type="PRINTS" id="PR00035">
    <property type="entry name" value="HTHGNTR"/>
</dbReference>
<organism evidence="6 7">
    <name type="scientific">Amycolatopsis pigmentata</name>
    <dbReference type="NCBI Taxonomy" id="450801"/>
    <lineage>
        <taxon>Bacteria</taxon>
        <taxon>Bacillati</taxon>
        <taxon>Actinomycetota</taxon>
        <taxon>Actinomycetes</taxon>
        <taxon>Pseudonocardiales</taxon>
        <taxon>Pseudonocardiaceae</taxon>
        <taxon>Amycolatopsis</taxon>
    </lineage>
</organism>
<dbReference type="Gene3D" id="1.10.10.10">
    <property type="entry name" value="Winged helix-like DNA-binding domain superfamily/Winged helix DNA-binding domain"/>
    <property type="match status" value="1"/>
</dbReference>
<dbReference type="InterPro" id="IPR028978">
    <property type="entry name" value="Chorismate_lyase_/UTRA_dom_sf"/>
</dbReference>
<evidence type="ECO:0000256" key="4">
    <source>
        <dbReference type="SAM" id="MobiDB-lite"/>
    </source>
</evidence>
<feature type="domain" description="HTH gntR-type" evidence="5">
    <location>
        <begin position="16"/>
        <end position="83"/>
    </location>
</feature>
<dbReference type="Pfam" id="PF00392">
    <property type="entry name" value="GntR"/>
    <property type="match status" value="1"/>
</dbReference>
<dbReference type="PANTHER" id="PTHR44846">
    <property type="entry name" value="MANNOSYL-D-GLYCERATE TRANSPORT/METABOLISM SYSTEM REPRESSOR MNGR-RELATED"/>
    <property type="match status" value="1"/>
</dbReference>
<accession>A0ABW5G5E9</accession>
<dbReference type="SMART" id="SM00866">
    <property type="entry name" value="UTRA"/>
    <property type="match status" value="1"/>
</dbReference>